<dbReference type="EMBL" id="BSYO01000007">
    <property type="protein sequence ID" value="GMH07487.1"/>
    <property type="molecule type" value="Genomic_DNA"/>
</dbReference>
<feature type="region of interest" description="Disordered" evidence="1">
    <location>
        <begin position="224"/>
        <end position="248"/>
    </location>
</feature>
<feature type="compositionally biased region" description="Polar residues" evidence="1">
    <location>
        <begin position="194"/>
        <end position="203"/>
    </location>
</feature>
<feature type="compositionally biased region" description="Basic residues" evidence="1">
    <location>
        <begin position="1"/>
        <end position="11"/>
    </location>
</feature>
<proteinExistence type="predicted"/>
<evidence type="ECO:0000313" key="3">
    <source>
        <dbReference type="Proteomes" id="UP001279734"/>
    </source>
</evidence>
<feature type="region of interest" description="Disordered" evidence="1">
    <location>
        <begin position="123"/>
        <end position="207"/>
    </location>
</feature>
<feature type="compositionally biased region" description="Low complexity" evidence="1">
    <location>
        <begin position="43"/>
        <end position="56"/>
    </location>
</feature>
<feature type="compositionally biased region" description="Basic and acidic residues" evidence="1">
    <location>
        <begin position="124"/>
        <end position="133"/>
    </location>
</feature>
<reference evidence="2" key="1">
    <citation type="submission" date="2023-05" db="EMBL/GenBank/DDBJ databases">
        <title>Nepenthes gracilis genome sequencing.</title>
        <authorList>
            <person name="Fukushima K."/>
        </authorList>
    </citation>
    <scope>NUCLEOTIDE SEQUENCE</scope>
    <source>
        <strain evidence="2">SING2019-196</strain>
    </source>
</reference>
<keyword evidence="3" id="KW-1185">Reference proteome</keyword>
<comment type="caution">
    <text evidence="2">The sequence shown here is derived from an EMBL/GenBank/DDBJ whole genome shotgun (WGS) entry which is preliminary data.</text>
</comment>
<name>A0AAD3SB67_NEPGR</name>
<dbReference type="AlphaFoldDB" id="A0AAD3SB67"/>
<protein>
    <submittedName>
        <fullName evidence="2">Uncharacterized protein</fullName>
    </submittedName>
</protein>
<evidence type="ECO:0000256" key="1">
    <source>
        <dbReference type="SAM" id="MobiDB-lite"/>
    </source>
</evidence>
<dbReference type="Proteomes" id="UP001279734">
    <property type="component" value="Unassembled WGS sequence"/>
</dbReference>
<sequence>MLRPSHQRTRALGKSGPALGSSRCRMTPNRGLPTASRTILQQASKGAPAGSWGSGPPERRGGGKDRKQEQTLPQVGGAVPRLRNPPERSVQATRLERQTGPTDLECCQLKEILSVMQRRLRLPLSREDKRPSEKPILCPAPGGPKLIVPGPRPHARWPGDGLNHCGSAPKGPSGHPKTKPRARQPGGIQLPGGSLSSHSTANKTLGGKELQACGDLLEQKRAPSVYNGRGLGPQLGDYNALSRGDTPPAIIRDRVLDPGVRLPWPDRCADPRCDSRGLATTSASSD</sequence>
<evidence type="ECO:0000313" key="2">
    <source>
        <dbReference type="EMBL" id="GMH07487.1"/>
    </source>
</evidence>
<feature type="region of interest" description="Disordered" evidence="1">
    <location>
        <begin position="266"/>
        <end position="286"/>
    </location>
</feature>
<feature type="compositionally biased region" description="Basic and acidic residues" evidence="1">
    <location>
        <begin position="57"/>
        <end position="69"/>
    </location>
</feature>
<feature type="region of interest" description="Disordered" evidence="1">
    <location>
        <begin position="1"/>
        <end position="100"/>
    </location>
</feature>
<gene>
    <name evidence="2" type="ORF">Nepgr_009327</name>
</gene>
<organism evidence="2 3">
    <name type="scientific">Nepenthes gracilis</name>
    <name type="common">Slender pitcher plant</name>
    <dbReference type="NCBI Taxonomy" id="150966"/>
    <lineage>
        <taxon>Eukaryota</taxon>
        <taxon>Viridiplantae</taxon>
        <taxon>Streptophyta</taxon>
        <taxon>Embryophyta</taxon>
        <taxon>Tracheophyta</taxon>
        <taxon>Spermatophyta</taxon>
        <taxon>Magnoliopsida</taxon>
        <taxon>eudicotyledons</taxon>
        <taxon>Gunneridae</taxon>
        <taxon>Pentapetalae</taxon>
        <taxon>Caryophyllales</taxon>
        <taxon>Nepenthaceae</taxon>
        <taxon>Nepenthes</taxon>
    </lineage>
</organism>
<accession>A0AAD3SB67</accession>